<dbReference type="EMBL" id="VSRR010120741">
    <property type="protein sequence ID" value="MPC99970.1"/>
    <property type="molecule type" value="Genomic_DNA"/>
</dbReference>
<accession>A0A5B7JSZ0</accession>
<dbReference type="Proteomes" id="UP000324222">
    <property type="component" value="Unassembled WGS sequence"/>
</dbReference>
<evidence type="ECO:0000313" key="2">
    <source>
        <dbReference type="Proteomes" id="UP000324222"/>
    </source>
</evidence>
<keyword evidence="2" id="KW-1185">Reference proteome</keyword>
<proteinExistence type="predicted"/>
<organism evidence="1 2">
    <name type="scientific">Portunus trituberculatus</name>
    <name type="common">Swimming crab</name>
    <name type="synonym">Neptunus trituberculatus</name>
    <dbReference type="NCBI Taxonomy" id="210409"/>
    <lineage>
        <taxon>Eukaryota</taxon>
        <taxon>Metazoa</taxon>
        <taxon>Ecdysozoa</taxon>
        <taxon>Arthropoda</taxon>
        <taxon>Crustacea</taxon>
        <taxon>Multicrustacea</taxon>
        <taxon>Malacostraca</taxon>
        <taxon>Eumalacostraca</taxon>
        <taxon>Eucarida</taxon>
        <taxon>Decapoda</taxon>
        <taxon>Pleocyemata</taxon>
        <taxon>Brachyura</taxon>
        <taxon>Eubrachyura</taxon>
        <taxon>Portunoidea</taxon>
        <taxon>Portunidae</taxon>
        <taxon>Portuninae</taxon>
        <taxon>Portunus</taxon>
    </lineage>
</organism>
<evidence type="ECO:0000313" key="1">
    <source>
        <dbReference type="EMBL" id="MPC99970.1"/>
    </source>
</evidence>
<dbReference type="AlphaFoldDB" id="A0A5B7JSZ0"/>
<sequence>MEENFFIPLPNNYPRAPSLSRAAPHHPLLFSYLHSTRPLSQLRLSGTASLSLYSSLSPSPSTWQCGPLLSFPPPPANSLCTQLHLFHPPRIAPRRCVLCLPRPGSPRPRPFQKQQSSSDSIWAHTHLRYTYYKGKEKIVAASTASPPIRCANAITATSTATLLSPVLGPATPTS</sequence>
<reference evidence="1 2" key="1">
    <citation type="submission" date="2019-05" db="EMBL/GenBank/DDBJ databases">
        <title>Another draft genome of Portunus trituberculatus and its Hox gene families provides insights of decapod evolution.</title>
        <authorList>
            <person name="Jeong J.-H."/>
            <person name="Song I."/>
            <person name="Kim S."/>
            <person name="Choi T."/>
            <person name="Kim D."/>
            <person name="Ryu S."/>
            <person name="Kim W."/>
        </authorList>
    </citation>
    <scope>NUCLEOTIDE SEQUENCE [LARGE SCALE GENOMIC DNA]</scope>
    <source>
        <tissue evidence="1">Muscle</tissue>
    </source>
</reference>
<gene>
    <name evidence="1" type="ORF">E2C01_095417</name>
</gene>
<comment type="caution">
    <text evidence="1">The sequence shown here is derived from an EMBL/GenBank/DDBJ whole genome shotgun (WGS) entry which is preliminary data.</text>
</comment>
<protein>
    <submittedName>
        <fullName evidence="1">Uncharacterized protein</fullName>
    </submittedName>
</protein>
<name>A0A5B7JSZ0_PORTR</name>